<dbReference type="GO" id="GO:0005978">
    <property type="term" value="P:glycogen biosynthetic process"/>
    <property type="evidence" value="ECO:0007669"/>
    <property type="project" value="UniProtKB-UniRule"/>
</dbReference>
<keyword evidence="14" id="KW-1185">Reference proteome</keyword>
<dbReference type="InterPro" id="IPR006048">
    <property type="entry name" value="A-amylase/branching_C"/>
</dbReference>
<gene>
    <name evidence="10 13" type="primary">glgB</name>
    <name evidence="13" type="ORF">H6X83_00925</name>
</gene>
<dbReference type="InterPro" id="IPR006047">
    <property type="entry name" value="GH13_cat_dom"/>
</dbReference>
<dbReference type="AlphaFoldDB" id="A0A7G9WHU9"/>
<evidence type="ECO:0000256" key="5">
    <source>
        <dbReference type="ARBA" id="ARBA00022600"/>
    </source>
</evidence>
<evidence type="ECO:0000256" key="2">
    <source>
        <dbReference type="ARBA" id="ARBA00002953"/>
    </source>
</evidence>
<dbReference type="SMART" id="SM00642">
    <property type="entry name" value="Aamy"/>
    <property type="match status" value="1"/>
</dbReference>
<dbReference type="EMBL" id="CP060696">
    <property type="protein sequence ID" value="QNO18261.1"/>
    <property type="molecule type" value="Genomic_DNA"/>
</dbReference>
<evidence type="ECO:0000256" key="8">
    <source>
        <dbReference type="ARBA" id="ARBA00023056"/>
    </source>
</evidence>
<dbReference type="FunFam" id="2.60.40.1180:FF:000002">
    <property type="entry name" value="1,4-alpha-glucan branching enzyme GlgB"/>
    <property type="match status" value="1"/>
</dbReference>
<dbReference type="PANTHER" id="PTHR43651">
    <property type="entry name" value="1,4-ALPHA-GLUCAN-BRANCHING ENZYME"/>
    <property type="match status" value="1"/>
</dbReference>
<evidence type="ECO:0000259" key="12">
    <source>
        <dbReference type="SMART" id="SM00642"/>
    </source>
</evidence>
<dbReference type="CDD" id="cd11322">
    <property type="entry name" value="AmyAc_Glg_BE"/>
    <property type="match status" value="1"/>
</dbReference>
<dbReference type="PANTHER" id="PTHR43651:SF3">
    <property type="entry name" value="1,4-ALPHA-GLUCAN-BRANCHING ENZYME"/>
    <property type="match status" value="1"/>
</dbReference>
<dbReference type="GO" id="GO:0005829">
    <property type="term" value="C:cytosol"/>
    <property type="evidence" value="ECO:0007669"/>
    <property type="project" value="TreeGrafter"/>
</dbReference>
<dbReference type="Proteomes" id="UP000516046">
    <property type="component" value="Chromosome"/>
</dbReference>
<evidence type="ECO:0000256" key="10">
    <source>
        <dbReference type="HAMAP-Rule" id="MF_00685"/>
    </source>
</evidence>
<dbReference type="UniPathway" id="UPA00164"/>
<feature type="domain" description="Glycosyl hydrolase family 13 catalytic" evidence="12">
    <location>
        <begin position="161"/>
        <end position="503"/>
    </location>
</feature>
<evidence type="ECO:0000256" key="6">
    <source>
        <dbReference type="ARBA" id="ARBA00022676"/>
    </source>
</evidence>
<evidence type="ECO:0000256" key="1">
    <source>
        <dbReference type="ARBA" id="ARBA00000826"/>
    </source>
</evidence>
<dbReference type="GO" id="GO:0003844">
    <property type="term" value="F:1,4-alpha-glucan branching enzyme activity"/>
    <property type="evidence" value="ECO:0007669"/>
    <property type="project" value="UniProtKB-UniRule"/>
</dbReference>
<dbReference type="NCBIfam" id="NF008967">
    <property type="entry name" value="PRK12313.1"/>
    <property type="match status" value="1"/>
</dbReference>
<dbReference type="GO" id="GO:0043169">
    <property type="term" value="F:cation binding"/>
    <property type="evidence" value="ECO:0007669"/>
    <property type="project" value="InterPro"/>
</dbReference>
<comment type="pathway">
    <text evidence="3 10">Glycan biosynthesis; glycogen biosynthesis.</text>
</comment>
<dbReference type="KEGG" id="caml:H6X83_00925"/>
<evidence type="ECO:0000256" key="9">
    <source>
        <dbReference type="ARBA" id="ARBA00023277"/>
    </source>
</evidence>
<dbReference type="SUPFAM" id="SSF51445">
    <property type="entry name" value="(Trans)glycosidases"/>
    <property type="match status" value="1"/>
</dbReference>
<dbReference type="Pfam" id="PF02806">
    <property type="entry name" value="Alpha-amylase_C"/>
    <property type="match status" value="1"/>
</dbReference>
<feature type="active site" description="Proton donor" evidence="10 11">
    <location>
        <position position="364"/>
    </location>
</feature>
<dbReference type="InterPro" id="IPR017853">
    <property type="entry name" value="GH"/>
</dbReference>
<dbReference type="SUPFAM" id="SSF51011">
    <property type="entry name" value="Glycosyl hydrolase domain"/>
    <property type="match status" value="1"/>
</dbReference>
<comment type="function">
    <text evidence="2 10">Catalyzes the formation of the alpha-1,6-glucosidic linkages in glycogen by scission of a 1,4-alpha-linked oligosaccharide from growing alpha-1,4-glucan chains and the subsequent attachment of the oligosaccharide to the alpha-1,6 position.</text>
</comment>
<evidence type="ECO:0000313" key="14">
    <source>
        <dbReference type="Proteomes" id="UP000516046"/>
    </source>
</evidence>
<dbReference type="EC" id="2.4.1.18" evidence="10"/>
<dbReference type="FunFam" id="3.20.20.80:FF:000003">
    <property type="entry name" value="1,4-alpha-glucan branching enzyme GlgB"/>
    <property type="match status" value="1"/>
</dbReference>
<protein>
    <recommendedName>
        <fullName evidence="10">1,4-alpha-glucan branching enzyme GlgB</fullName>
        <ecNumber evidence="10">2.4.1.18</ecNumber>
    </recommendedName>
    <alternativeName>
        <fullName evidence="10">1,4-alpha-D-glucan:1,4-alpha-D-glucan 6-glucosyl-transferase</fullName>
    </alternativeName>
    <alternativeName>
        <fullName evidence="10">Alpha-(1-&gt;4)-glucan branching enzyme</fullName>
    </alternativeName>
    <alternativeName>
        <fullName evidence="10">Glycogen branching enzyme</fullName>
        <shortName evidence="10">BE</shortName>
    </alternativeName>
</protein>
<dbReference type="Pfam" id="PF00128">
    <property type="entry name" value="Alpha-amylase"/>
    <property type="match status" value="1"/>
</dbReference>
<comment type="subunit">
    <text evidence="10">Monomer.</text>
</comment>
<dbReference type="InterPro" id="IPR006407">
    <property type="entry name" value="GlgB"/>
</dbReference>
<dbReference type="CDD" id="cd02855">
    <property type="entry name" value="E_set_GBE_prok_N"/>
    <property type="match status" value="1"/>
</dbReference>
<dbReference type="Gene3D" id="2.60.40.1180">
    <property type="entry name" value="Golgi alpha-mannosidase II"/>
    <property type="match status" value="1"/>
</dbReference>
<dbReference type="NCBIfam" id="NF003811">
    <property type="entry name" value="PRK05402.1"/>
    <property type="match status" value="1"/>
</dbReference>
<evidence type="ECO:0000256" key="3">
    <source>
        <dbReference type="ARBA" id="ARBA00004964"/>
    </source>
</evidence>
<reference evidence="13 14" key="1">
    <citation type="submission" date="2020-08" db="EMBL/GenBank/DDBJ databases">
        <authorList>
            <person name="Ren C."/>
            <person name="Gu Y."/>
            <person name="Xu Y."/>
        </authorList>
    </citation>
    <scope>NUCLEOTIDE SEQUENCE [LARGE SCALE GENOMIC DNA]</scope>
    <source>
        <strain evidence="13 14">LBM18003</strain>
    </source>
</reference>
<dbReference type="InterPro" id="IPR013783">
    <property type="entry name" value="Ig-like_fold"/>
</dbReference>
<keyword evidence="5 10" id="KW-0321">Glycogen metabolism</keyword>
<dbReference type="NCBIfam" id="TIGR01515">
    <property type="entry name" value="branching_enzym"/>
    <property type="match status" value="1"/>
</dbReference>
<dbReference type="Pfam" id="PF02922">
    <property type="entry name" value="CBM_48"/>
    <property type="match status" value="1"/>
</dbReference>
<dbReference type="InterPro" id="IPR044143">
    <property type="entry name" value="GlgB_N_E_set_prok"/>
</dbReference>
<organism evidence="13 14">
    <name type="scientific">Caproicibacterium amylolyticum</name>
    <dbReference type="NCBI Taxonomy" id="2766537"/>
    <lineage>
        <taxon>Bacteria</taxon>
        <taxon>Bacillati</taxon>
        <taxon>Bacillota</taxon>
        <taxon>Clostridia</taxon>
        <taxon>Eubacteriales</taxon>
        <taxon>Oscillospiraceae</taxon>
        <taxon>Caproicibacterium</taxon>
    </lineage>
</organism>
<dbReference type="InterPro" id="IPR013780">
    <property type="entry name" value="Glyco_hydro_b"/>
</dbReference>
<dbReference type="PIRSF" id="PIRSF000463">
    <property type="entry name" value="GlgB"/>
    <property type="match status" value="1"/>
</dbReference>
<proteinExistence type="inferred from homology"/>
<keyword evidence="8 10" id="KW-0320">Glycogen biosynthesis</keyword>
<evidence type="ECO:0000313" key="13">
    <source>
        <dbReference type="EMBL" id="QNO18261.1"/>
    </source>
</evidence>
<dbReference type="HAMAP" id="MF_00685">
    <property type="entry name" value="GlgB"/>
    <property type="match status" value="1"/>
</dbReference>
<dbReference type="InterPro" id="IPR037439">
    <property type="entry name" value="Branching_enzy"/>
</dbReference>
<comment type="catalytic activity">
    <reaction evidence="1 10">
        <text>Transfers a segment of a (1-&gt;4)-alpha-D-glucan chain to a primary hydroxy group in a similar glucan chain.</text>
        <dbReference type="EC" id="2.4.1.18"/>
    </reaction>
</comment>
<keyword evidence="9 10" id="KW-0119">Carbohydrate metabolism</keyword>
<keyword evidence="7 10" id="KW-0808">Transferase</keyword>
<accession>A0A7G9WHU9</accession>
<dbReference type="InterPro" id="IPR004193">
    <property type="entry name" value="Glyco_hydro_13_N"/>
</dbReference>
<keyword evidence="6 10" id="KW-0328">Glycosyltransferase</keyword>
<feature type="active site" description="Nucleophile" evidence="10 11">
    <location>
        <position position="311"/>
    </location>
</feature>
<dbReference type="GO" id="GO:0004553">
    <property type="term" value="F:hydrolase activity, hydrolyzing O-glycosyl compounds"/>
    <property type="evidence" value="ECO:0007669"/>
    <property type="project" value="InterPro"/>
</dbReference>
<comment type="similarity">
    <text evidence="4 10">Belongs to the glycosyl hydrolase 13 family. GlgB subfamily.</text>
</comment>
<dbReference type="RefSeq" id="WP_212507327.1">
    <property type="nucleotide sequence ID" value="NZ_CP060696.1"/>
</dbReference>
<name>A0A7G9WHU9_9FIRM</name>
<dbReference type="Gene3D" id="3.20.20.80">
    <property type="entry name" value="Glycosidases"/>
    <property type="match status" value="1"/>
</dbReference>
<dbReference type="Gene3D" id="2.60.40.10">
    <property type="entry name" value="Immunoglobulins"/>
    <property type="match status" value="1"/>
</dbReference>
<evidence type="ECO:0000256" key="7">
    <source>
        <dbReference type="ARBA" id="ARBA00022679"/>
    </source>
</evidence>
<sequence>MQKSETQRDSLPLYLFHQGTNVQAYEYMGVHCGQINGKTQTVFRVWAPNAKTVSVVGDFNEWDPMRCPMEKVSAGVWEAWLPFPLKEYERYQFCVTAADGSQVQKSDPYAYFYDTRPGTSSKYYDITGFHWSDTAWQKHKEQQEHYDHPVNIYEMHLGSWRRYQDGNVFSYDKLAEELVPYVKEMGYTHIEIMPVTEYPFDGSWGYQVTGYFAPTSRYGTPKQFMHFVDVCHEAGIGVIMDWVPAHFPKDAFGLARFDGTPCYEYADPRKGEHKDWGTLVFDYGRPEVMCFLISSAVFWLKKYHIDGIRVDAVASMLYLDYSRKAGEWVPNKDGGRENLEAITFLQKLNEAVFARFPTAMMIAEESTSWPMVSKPTYMGGLGFNYKWNMGWMNDMMHYMALDPLGRKYNQNDITFSFFYAFAENFVLPISHDEVVHGKCSLMNKMPGTAEQKFAGVRAFLGYMMAHPGKKLLFMGTELGQFIEWNYEQELDWLLLQYPQHAAQHRFFKEINHFYLENSPLWEIDFNWDGFSWISSDDCEQSVIVFRRFNKEKDEIIIVCNFVPVEREQYRIGVPYDGAYEEVFSTDWSRFGGSGIENGSNIISEKEFPMHGMEQSINLRLPPLSTIYLKHKAEKLLPKGGAKTRFAKRSSKSAGKTSTGVITIKSAKNLPKQKSIF</sequence>
<evidence type="ECO:0000256" key="11">
    <source>
        <dbReference type="PIRSR" id="PIRSR000463-1"/>
    </source>
</evidence>
<evidence type="ECO:0000256" key="4">
    <source>
        <dbReference type="ARBA" id="ARBA00009000"/>
    </source>
</evidence>